<evidence type="ECO:0000256" key="5">
    <source>
        <dbReference type="ARBA" id="ARBA00023125"/>
    </source>
</evidence>
<dbReference type="RefSeq" id="WP_016269152.1">
    <property type="nucleotide sequence ID" value="NZ_BAABZI010000008.1"/>
</dbReference>
<dbReference type="Pfam" id="PF12833">
    <property type="entry name" value="HTH_18"/>
    <property type="match status" value="1"/>
</dbReference>
<dbReference type="PROSITE" id="PS00041">
    <property type="entry name" value="HTH_ARAC_FAMILY_1"/>
    <property type="match status" value="1"/>
</dbReference>
<accession>A0A139KQR5</accession>
<evidence type="ECO:0000256" key="6">
    <source>
        <dbReference type="ARBA" id="ARBA00023163"/>
    </source>
</evidence>
<comment type="catalytic activity">
    <reaction evidence="1">
        <text>ATP + protein L-histidine = ADP + protein N-phospho-L-histidine.</text>
        <dbReference type="EC" id="2.7.13.3"/>
    </reaction>
</comment>
<comment type="caution">
    <text evidence="12">The sequence shown here is derived from an EMBL/GenBank/DDBJ whole genome shotgun (WGS) entry which is preliminary data.</text>
</comment>
<dbReference type="SUPFAM" id="SSF63829">
    <property type="entry name" value="Calcium-dependent phosphotriesterase"/>
    <property type="match status" value="2"/>
</dbReference>
<dbReference type="InterPro" id="IPR009057">
    <property type="entry name" value="Homeodomain-like_sf"/>
</dbReference>
<dbReference type="Gene3D" id="3.40.50.2300">
    <property type="match status" value="1"/>
</dbReference>
<dbReference type="FunFam" id="2.130.10.10:FF:000891">
    <property type="entry name" value="Two-component system sensor histidine kinase/response regulator, hybrid (One-component system)"/>
    <property type="match status" value="1"/>
</dbReference>
<feature type="domain" description="Response regulatory" evidence="11">
    <location>
        <begin position="1078"/>
        <end position="1193"/>
    </location>
</feature>
<dbReference type="GO" id="GO:0000155">
    <property type="term" value="F:phosphorelay sensor kinase activity"/>
    <property type="evidence" value="ECO:0007669"/>
    <property type="project" value="InterPro"/>
</dbReference>
<dbReference type="SMART" id="SM00342">
    <property type="entry name" value="HTH_ARAC"/>
    <property type="match status" value="1"/>
</dbReference>
<dbReference type="GO" id="GO:0003700">
    <property type="term" value="F:DNA-binding transcription factor activity"/>
    <property type="evidence" value="ECO:0007669"/>
    <property type="project" value="InterPro"/>
</dbReference>
<gene>
    <name evidence="12" type="ORF">GAN59_12690</name>
</gene>
<dbReference type="Gene3D" id="3.30.565.10">
    <property type="entry name" value="Histidine kinase-like ATPase, C-terminal domain"/>
    <property type="match status" value="1"/>
</dbReference>
<dbReference type="InterPro" id="IPR013783">
    <property type="entry name" value="Ig-like_fold"/>
</dbReference>
<feature type="domain" description="HTH araC/xylS-type" evidence="9">
    <location>
        <begin position="1225"/>
        <end position="1324"/>
    </location>
</feature>
<dbReference type="PROSITE" id="PS50109">
    <property type="entry name" value="HIS_KIN"/>
    <property type="match status" value="1"/>
</dbReference>
<dbReference type="SUPFAM" id="SSF47384">
    <property type="entry name" value="Homodimeric domain of signal transducing histidine kinase"/>
    <property type="match status" value="1"/>
</dbReference>
<dbReference type="FunFam" id="1.10.10.60:FF:000284">
    <property type="entry name" value="Two-component system sensor histidine kinase/response regulator"/>
    <property type="match status" value="1"/>
</dbReference>
<keyword evidence="8" id="KW-1133">Transmembrane helix</keyword>
<dbReference type="FunFam" id="2.60.40.10:FF:000791">
    <property type="entry name" value="Two-component system sensor histidine kinase/response regulator"/>
    <property type="match status" value="1"/>
</dbReference>
<dbReference type="PROSITE" id="PS50110">
    <property type="entry name" value="RESPONSE_REGULATORY"/>
    <property type="match status" value="1"/>
</dbReference>
<dbReference type="SMART" id="SM00388">
    <property type="entry name" value="HisKA"/>
    <property type="match status" value="1"/>
</dbReference>
<evidence type="ECO:0000259" key="9">
    <source>
        <dbReference type="PROSITE" id="PS01124"/>
    </source>
</evidence>
<dbReference type="InterPro" id="IPR036097">
    <property type="entry name" value="HisK_dim/P_sf"/>
</dbReference>
<dbReference type="Gene3D" id="2.130.10.10">
    <property type="entry name" value="YVTN repeat-like/Quinoprotein amine dehydrogenase"/>
    <property type="match status" value="2"/>
</dbReference>
<keyword evidence="8" id="KW-0472">Membrane</keyword>
<name>A0A139KQR5_BACT4</name>
<dbReference type="InterPro" id="IPR036890">
    <property type="entry name" value="HATPase_C_sf"/>
</dbReference>
<dbReference type="Gene3D" id="1.10.10.60">
    <property type="entry name" value="Homeodomain-like"/>
    <property type="match status" value="1"/>
</dbReference>
<dbReference type="Pfam" id="PF00072">
    <property type="entry name" value="Response_reg"/>
    <property type="match status" value="1"/>
</dbReference>
<dbReference type="FunFam" id="2.130.10.10:FF:000895">
    <property type="entry name" value="Two-component system sensor histidine kinase/response regulator"/>
    <property type="match status" value="1"/>
</dbReference>
<dbReference type="Pfam" id="PF00512">
    <property type="entry name" value="HisKA"/>
    <property type="match status" value="1"/>
</dbReference>
<dbReference type="Gene3D" id="1.10.287.130">
    <property type="match status" value="1"/>
</dbReference>
<dbReference type="PROSITE" id="PS01124">
    <property type="entry name" value="HTH_ARAC_FAMILY_2"/>
    <property type="match status" value="1"/>
</dbReference>
<keyword evidence="6" id="KW-0804">Transcription</keyword>
<dbReference type="Pfam" id="PF07495">
    <property type="entry name" value="Y_Y_Y"/>
    <property type="match status" value="1"/>
</dbReference>
<evidence type="ECO:0000256" key="8">
    <source>
        <dbReference type="SAM" id="Phobius"/>
    </source>
</evidence>
<evidence type="ECO:0000259" key="10">
    <source>
        <dbReference type="PROSITE" id="PS50109"/>
    </source>
</evidence>
<dbReference type="PRINTS" id="PR00344">
    <property type="entry name" value="BCTRLSENSOR"/>
</dbReference>
<evidence type="ECO:0000256" key="7">
    <source>
        <dbReference type="PROSITE-ProRule" id="PRU00169"/>
    </source>
</evidence>
<dbReference type="SMART" id="SM00448">
    <property type="entry name" value="REC"/>
    <property type="match status" value="1"/>
</dbReference>
<evidence type="ECO:0000256" key="4">
    <source>
        <dbReference type="ARBA" id="ARBA00023015"/>
    </source>
</evidence>
<dbReference type="InterPro" id="IPR003594">
    <property type="entry name" value="HATPase_dom"/>
</dbReference>
<dbReference type="Gene3D" id="2.60.40.10">
    <property type="entry name" value="Immunoglobulins"/>
    <property type="match status" value="1"/>
</dbReference>
<dbReference type="InterPro" id="IPR004358">
    <property type="entry name" value="Sig_transdc_His_kin-like_C"/>
</dbReference>
<dbReference type="Pfam" id="PF02518">
    <property type="entry name" value="HATPase_c"/>
    <property type="match status" value="1"/>
</dbReference>
<dbReference type="FunFam" id="1.10.287.130:FF:000045">
    <property type="entry name" value="Two-component system sensor histidine kinase/response regulator"/>
    <property type="match status" value="1"/>
</dbReference>
<keyword evidence="4" id="KW-0805">Transcription regulation</keyword>
<reference evidence="12 13" key="1">
    <citation type="journal article" date="2019" name="Nat. Med.">
        <title>A library of human gut bacterial isolates paired with longitudinal multiomics data enables mechanistic microbiome research.</title>
        <authorList>
            <person name="Poyet M."/>
            <person name="Groussin M."/>
            <person name="Gibbons S.M."/>
            <person name="Avila-Pacheco J."/>
            <person name="Jiang X."/>
            <person name="Kearney S.M."/>
            <person name="Perrotta A.R."/>
            <person name="Berdy B."/>
            <person name="Zhao S."/>
            <person name="Lieberman T.D."/>
            <person name="Swanson P.K."/>
            <person name="Smith M."/>
            <person name="Roesemann S."/>
            <person name="Alexander J.E."/>
            <person name="Rich S.A."/>
            <person name="Livny J."/>
            <person name="Vlamakis H."/>
            <person name="Clish C."/>
            <person name="Bullock K."/>
            <person name="Deik A."/>
            <person name="Scott J."/>
            <person name="Pierce K.A."/>
            <person name="Xavier R.J."/>
            <person name="Alm E.J."/>
        </authorList>
    </citation>
    <scope>NUCLEOTIDE SEQUENCE [LARGE SCALE GENOMIC DNA]</scope>
    <source>
        <strain evidence="12 13">BIOML-A156</strain>
    </source>
</reference>
<keyword evidence="3 7" id="KW-0597">Phosphoprotein</keyword>
<dbReference type="EC" id="2.7.13.3" evidence="2"/>
<dbReference type="CDD" id="cd00082">
    <property type="entry name" value="HisKA"/>
    <property type="match status" value="1"/>
</dbReference>
<evidence type="ECO:0000256" key="3">
    <source>
        <dbReference type="ARBA" id="ARBA00022553"/>
    </source>
</evidence>
<dbReference type="InterPro" id="IPR011006">
    <property type="entry name" value="CheY-like_superfamily"/>
</dbReference>
<evidence type="ECO:0000313" key="13">
    <source>
        <dbReference type="Proteomes" id="UP000488521"/>
    </source>
</evidence>
<protein>
    <recommendedName>
        <fullName evidence="2">histidine kinase</fullName>
        <ecNumber evidence="2">2.7.13.3</ecNumber>
    </recommendedName>
</protein>
<dbReference type="InterPro" id="IPR018062">
    <property type="entry name" value="HTH_AraC-typ_CS"/>
</dbReference>
<dbReference type="InterPro" id="IPR011123">
    <property type="entry name" value="Y_Y_Y"/>
</dbReference>
<feature type="domain" description="Histidine kinase" evidence="10">
    <location>
        <begin position="833"/>
        <end position="1046"/>
    </location>
</feature>
<keyword evidence="8" id="KW-0812">Transmembrane</keyword>
<dbReference type="InterPro" id="IPR018060">
    <property type="entry name" value="HTH_AraC"/>
</dbReference>
<dbReference type="Pfam" id="PF07494">
    <property type="entry name" value="Reg_prop"/>
    <property type="match status" value="6"/>
</dbReference>
<dbReference type="Proteomes" id="UP000488521">
    <property type="component" value="Unassembled WGS sequence"/>
</dbReference>
<dbReference type="PANTHER" id="PTHR43547:SF2">
    <property type="entry name" value="HYBRID SIGNAL TRANSDUCTION HISTIDINE KINASE C"/>
    <property type="match status" value="1"/>
</dbReference>
<evidence type="ECO:0000256" key="2">
    <source>
        <dbReference type="ARBA" id="ARBA00012438"/>
    </source>
</evidence>
<feature type="transmembrane region" description="Helical" evidence="8">
    <location>
        <begin position="775"/>
        <end position="800"/>
    </location>
</feature>
<dbReference type="InterPro" id="IPR005467">
    <property type="entry name" value="His_kinase_dom"/>
</dbReference>
<dbReference type="SUPFAM" id="SSF52172">
    <property type="entry name" value="CheY-like"/>
    <property type="match status" value="1"/>
</dbReference>
<dbReference type="CDD" id="cd17574">
    <property type="entry name" value="REC_OmpR"/>
    <property type="match status" value="1"/>
</dbReference>
<organism evidence="12 13">
    <name type="scientific">Bacteroides thetaiotaomicron</name>
    <dbReference type="NCBI Taxonomy" id="818"/>
    <lineage>
        <taxon>Bacteria</taxon>
        <taxon>Pseudomonadati</taxon>
        <taxon>Bacteroidota</taxon>
        <taxon>Bacteroidia</taxon>
        <taxon>Bacteroidales</taxon>
        <taxon>Bacteroidaceae</taxon>
        <taxon>Bacteroides</taxon>
    </lineage>
</organism>
<dbReference type="InterPro" id="IPR011110">
    <property type="entry name" value="Reg_prop"/>
</dbReference>
<keyword evidence="5" id="KW-0238">DNA-binding</keyword>
<dbReference type="SUPFAM" id="SSF55874">
    <property type="entry name" value="ATPase domain of HSP90 chaperone/DNA topoisomerase II/histidine kinase"/>
    <property type="match status" value="1"/>
</dbReference>
<sequence length="1347" mass="154197">MKKHLLRLAFINGLLFLSICIFAQEYSDFYFTRVNGENGLSESNVKAILQDSYGFMWFGTKNGLNRYDGTSILQFDCDDLEEGTGNHNIGALFEDKERNLWVGTDRGVYIYNPAVDVFKRFKIASSEGITLDNWVAEILSDSLDNIWVLIPDQGLFRYKDGKVHHYSLIDKDNLKNNNPECICINEQGEVWVGTSGIGLFKYNYRDDNFEQYLTDRMGRSLIDKTIISICFQKENAILGIHEGDLLKYNTRTDELSEVSFLGEKKTFLRDVMCFGDEIWVGSLHGIFIINEKENNVIHLKEDLMRSFSLSDNSIYSIYKDYEGGIWIGTMFGGVNYLPNRILTFAKYVPGSDPYSLNTKRIRGLAEDNNGCIWIGTEDNGVNVLDPRTGKVHQIYDNVPGRLITLSVKHYENHIYVGLFKQGMNDISIPGEHLKYVSDKDLGIEEGSVYSFLKDSKGRTWIGPGWGLYVSQPKERKFHRVEEVGYNWVFDIMEARDGTIWLATMGNGVWKCDPKNNSYKNYSYKEGVDNSLSSNSVSSIMQDSKGNIWFSTDRGGICRYNEAQDNFTTFSIEDGLPDDVAYNILEDDAGNLWFGTNKGLVKFNPENGDVRVFTNKDGLLGNQFNYQSALKAQDGRFYFGGVDGLIAFDPTVQEEERPLPPVYISKFSIYNKEVTVHTPESPLKQCIVHTDEIVLPYDQANISFDVALLSYSTAESNQYYYRMEPLDRDWVRAASNQNISYAKLPPGKYTFRVQATHGSKSESSTRSLSIIILPPWWQSIIAYIVYTVCIILIVVGTILWYKRRKEKQLEERQKLFEIEKEKELYESKVDFFTEIAHEVRTPLTLINGPLEAIEEMEIQEPKMKKYISVMVQNTKRLLELTGQLLDFQKIGANKLTMKFESVDITELLAGIVARFEVTFSLNRKELQLKSTEEQVWAAVDKEAITKILSNLLNNALKYASQNVLVELEKGEDSFTIRVTSDGNKIPAEVSQYIFEPFYQVDRKEKPRNGVGIGLSLARSLASLHKGTIYLDTRQENNMFVLTIPLNMEGIKQENNKAIQKDIVELDEHTPVTADMYGYTLLLVEDNESMLTFILERLQENFTVETAMNGIEALEILRSGHIDLIISDIMMPVMDGYQLCKEVKSDMELSHIPIIFLTAKNDIDSKINGLKYGAEAYVEKPFSFNYLKEQVLSLLDNRRREREAFAKRPFFSVNNMQMNKADEEFMNKVIKVIEDNITDDNFGVERMADILCMSRSSLLRKIKTLFNLSPLDFIRLIKLKKAAEFIQEGKYRIGDICYMVGINSPSYFSKLFLKQFGMTPKDFEKQYQSGKQIIITQEIKNVEAGEGTK</sequence>
<evidence type="ECO:0000256" key="1">
    <source>
        <dbReference type="ARBA" id="ARBA00000085"/>
    </source>
</evidence>
<evidence type="ECO:0000259" key="11">
    <source>
        <dbReference type="PROSITE" id="PS50110"/>
    </source>
</evidence>
<dbReference type="PANTHER" id="PTHR43547">
    <property type="entry name" value="TWO-COMPONENT HISTIDINE KINASE"/>
    <property type="match status" value="1"/>
</dbReference>
<dbReference type="SUPFAM" id="SSF46689">
    <property type="entry name" value="Homeodomain-like"/>
    <property type="match status" value="1"/>
</dbReference>
<evidence type="ECO:0000313" key="12">
    <source>
        <dbReference type="EMBL" id="KAB4473698.1"/>
    </source>
</evidence>
<dbReference type="EMBL" id="WCRS01000007">
    <property type="protein sequence ID" value="KAB4473698.1"/>
    <property type="molecule type" value="Genomic_DNA"/>
</dbReference>
<proteinExistence type="predicted"/>
<dbReference type="InterPro" id="IPR003661">
    <property type="entry name" value="HisK_dim/P_dom"/>
</dbReference>
<dbReference type="CDD" id="cd00075">
    <property type="entry name" value="HATPase"/>
    <property type="match status" value="1"/>
</dbReference>
<feature type="modified residue" description="4-aspartylphosphate" evidence="7">
    <location>
        <position position="1126"/>
    </location>
</feature>
<dbReference type="GO" id="GO:0043565">
    <property type="term" value="F:sequence-specific DNA binding"/>
    <property type="evidence" value="ECO:0007669"/>
    <property type="project" value="InterPro"/>
</dbReference>
<dbReference type="SMART" id="SM00387">
    <property type="entry name" value="HATPase_c"/>
    <property type="match status" value="1"/>
</dbReference>
<dbReference type="InterPro" id="IPR015943">
    <property type="entry name" value="WD40/YVTN_repeat-like_dom_sf"/>
</dbReference>
<dbReference type="InterPro" id="IPR001789">
    <property type="entry name" value="Sig_transdc_resp-reg_receiver"/>
</dbReference>